<dbReference type="EC" id="3.1.4.-" evidence="6"/>
<evidence type="ECO:0000256" key="5">
    <source>
        <dbReference type="ARBA" id="ARBA00029300"/>
    </source>
</evidence>
<dbReference type="GO" id="GO:0005634">
    <property type="term" value="C:nucleus"/>
    <property type="evidence" value="ECO:0007669"/>
    <property type="project" value="UniProtKB-SubCell"/>
</dbReference>
<dbReference type="Pfam" id="PF09749">
    <property type="entry name" value="HVSL"/>
    <property type="match status" value="1"/>
</dbReference>
<evidence type="ECO:0000256" key="2">
    <source>
        <dbReference type="ARBA" id="ARBA00022801"/>
    </source>
</evidence>
<evidence type="ECO:0000256" key="7">
    <source>
        <dbReference type="SAM" id="MobiDB-lite"/>
    </source>
</evidence>
<dbReference type="GO" id="GO:0034477">
    <property type="term" value="P:U6 snRNA 3'-end processing"/>
    <property type="evidence" value="ECO:0007669"/>
    <property type="project" value="UniProtKB-UniRule"/>
</dbReference>
<dbReference type="InterPro" id="IPR009097">
    <property type="entry name" value="Cyclic_Pdiesterase"/>
</dbReference>
<comment type="similarity">
    <text evidence="6">Belongs to the 2H phosphoesterase superfamily. USB1 family.</text>
</comment>
<keyword evidence="3" id="KW-0456">Lyase</keyword>
<comment type="catalytic activity">
    <reaction evidence="5">
        <text>a 3'-end uridylyl-uridine-RNA = a 3'-end 2',3'-cyclophospho-uridine-RNA + uridine</text>
        <dbReference type="Rhea" id="RHEA:46052"/>
        <dbReference type="Rhea" id="RHEA-COMP:17384"/>
        <dbReference type="Rhea" id="RHEA-COMP:17385"/>
        <dbReference type="ChEBI" id="CHEBI:16704"/>
        <dbReference type="ChEBI" id="CHEBI:85643"/>
        <dbReference type="ChEBI" id="CHEBI:85644"/>
    </reaction>
    <physiologicalReaction direction="left-to-right" evidence="5">
        <dbReference type="Rhea" id="RHEA:46053"/>
    </physiologicalReaction>
</comment>
<dbReference type="GO" id="GO:0016829">
    <property type="term" value="F:lyase activity"/>
    <property type="evidence" value="ECO:0007669"/>
    <property type="project" value="UniProtKB-KW"/>
</dbReference>
<evidence type="ECO:0000256" key="6">
    <source>
        <dbReference type="HAMAP-Rule" id="MF_03040"/>
    </source>
</evidence>
<feature type="active site" description="Proton donor/acceptor" evidence="6">
    <location>
        <position position="105"/>
    </location>
</feature>
<feature type="region of interest" description="Disordered" evidence="7">
    <location>
        <begin position="11"/>
        <end position="35"/>
    </location>
</feature>
<dbReference type="PANTHER" id="PTHR13522:SF3">
    <property type="entry name" value="U6 SNRNA PHOSPHODIESTERASE 1"/>
    <property type="match status" value="1"/>
</dbReference>
<comment type="function">
    <text evidence="6">Phosphodiesterase responsible for the U6 snRNA 3' end processing. Acts as an exoribonuclease (RNase) responsible for trimming the poly(U) tract of the last nucleotides in the pre-U6 snRNA molecule, leading to the formation of mature U6 snRNA.</text>
</comment>
<evidence type="ECO:0000256" key="3">
    <source>
        <dbReference type="ARBA" id="ARBA00023239"/>
    </source>
</evidence>
<dbReference type="InterPro" id="IPR027521">
    <property type="entry name" value="Usb1"/>
</dbReference>
<keyword evidence="2 6" id="KW-0378">Hydrolase</keyword>
<keyword evidence="9" id="KW-1185">Reference proteome</keyword>
<dbReference type="AlphaFoldDB" id="A0A8S4CYN0"/>
<proteinExistence type="inferred from homology"/>
<dbReference type="EMBL" id="CAJHNJ030000001">
    <property type="protein sequence ID" value="CAG9088153.1"/>
    <property type="molecule type" value="Genomic_DNA"/>
</dbReference>
<protein>
    <recommendedName>
        <fullName evidence="6">U6 snRNA phosphodiesterase</fullName>
        <ecNumber evidence="6">3.1.4.-</ecNumber>
    </recommendedName>
</protein>
<dbReference type="HAMAP" id="MF_03040">
    <property type="entry name" value="USB1"/>
    <property type="match status" value="1"/>
</dbReference>
<dbReference type="GO" id="GO:1990838">
    <property type="term" value="F:poly(U)-specific exoribonuclease activity, producing 3' uridine cyclic phosphate ends"/>
    <property type="evidence" value="ECO:0007669"/>
    <property type="project" value="UniProtKB-UniRule"/>
</dbReference>
<keyword evidence="4 6" id="KW-0539">Nucleus</keyword>
<evidence type="ECO:0000313" key="9">
    <source>
        <dbReference type="Proteomes" id="UP000653454"/>
    </source>
</evidence>
<dbReference type="SUPFAM" id="SSF55144">
    <property type="entry name" value="LigT-like"/>
    <property type="match status" value="1"/>
</dbReference>
<keyword evidence="1 6" id="KW-0540">Nuclease</keyword>
<evidence type="ECO:0000256" key="4">
    <source>
        <dbReference type="ARBA" id="ARBA00023242"/>
    </source>
</evidence>
<dbReference type="Gene3D" id="3.90.1140.10">
    <property type="entry name" value="Cyclic phosphodiesterase"/>
    <property type="match status" value="1"/>
</dbReference>
<dbReference type="Proteomes" id="UP000653454">
    <property type="component" value="Unassembled WGS sequence"/>
</dbReference>
<evidence type="ECO:0000313" key="8">
    <source>
        <dbReference type="EMBL" id="CAG9088153.1"/>
    </source>
</evidence>
<comment type="subcellular location">
    <subcellularLocation>
        <location evidence="6">Nucleus</location>
    </subcellularLocation>
</comment>
<gene>
    <name evidence="8" type="ORF">PLXY2_LOCUS526</name>
</gene>
<sequence>MSVLSYICDYGSDSEDTDREPEAKRSKTKLPGPRLEGVRTIKGDVHVDDPELHKGRTRSFPHERGNWATFVYVKYPEDSTLLKYIAKIETAAASVAPIERIEDVHVSLSRTVVLKYHMIASFNSTLKSALDSIQSFDLELDSIKVYCNEDKSRTFVALKVDHFSNKFLLQIMKQVDQTLREYNLPEFYEDPSFHASILWTNGNKQEELTEALKHLQNLRNNITLEPVFVDKIYCKIGNKQYQYLLD</sequence>
<comment type="caution">
    <text evidence="8">The sequence shown here is derived from an EMBL/GenBank/DDBJ whole genome shotgun (WGS) entry which is preliminary data.</text>
</comment>
<dbReference type="PANTHER" id="PTHR13522">
    <property type="entry name" value="U6 SNRNA PHOSPHODIESTERASE 1"/>
    <property type="match status" value="1"/>
</dbReference>
<evidence type="ECO:0000256" key="1">
    <source>
        <dbReference type="ARBA" id="ARBA00022722"/>
    </source>
</evidence>
<reference evidence="8" key="1">
    <citation type="submission" date="2020-11" db="EMBL/GenBank/DDBJ databases">
        <authorList>
            <person name="Whiteford S."/>
        </authorList>
    </citation>
    <scope>NUCLEOTIDE SEQUENCE</scope>
</reference>
<feature type="active site" description="Proton donor/acceptor" evidence="6">
    <location>
        <position position="194"/>
    </location>
</feature>
<organism evidence="8 9">
    <name type="scientific">Plutella xylostella</name>
    <name type="common">Diamondback moth</name>
    <name type="synonym">Plutella maculipennis</name>
    <dbReference type="NCBI Taxonomy" id="51655"/>
    <lineage>
        <taxon>Eukaryota</taxon>
        <taxon>Metazoa</taxon>
        <taxon>Ecdysozoa</taxon>
        <taxon>Arthropoda</taxon>
        <taxon>Hexapoda</taxon>
        <taxon>Insecta</taxon>
        <taxon>Pterygota</taxon>
        <taxon>Neoptera</taxon>
        <taxon>Endopterygota</taxon>
        <taxon>Lepidoptera</taxon>
        <taxon>Glossata</taxon>
        <taxon>Ditrysia</taxon>
        <taxon>Yponomeutoidea</taxon>
        <taxon>Plutellidae</taxon>
        <taxon>Plutella</taxon>
    </lineage>
</organism>
<accession>A0A8S4CYN0</accession>
<name>A0A8S4CYN0_PLUXY</name>